<reference evidence="2 3" key="1">
    <citation type="journal article" date="2023" name="Int. J. Syst. Evol. Microbiol.">
        <title>Terrisporobacter hibernicus sp. nov., isolated from bovine faeces in Northern Ireland.</title>
        <authorList>
            <person name="Mitchell M."/>
            <person name="Nguyen S.V."/>
            <person name="Connor M."/>
            <person name="Fairley D.J."/>
            <person name="Donoghue O."/>
            <person name="Marshall H."/>
            <person name="Koolman L."/>
            <person name="McMullan G."/>
            <person name="Schaffer K.E."/>
            <person name="McGrath J.W."/>
            <person name="Fanning S."/>
        </authorList>
    </citation>
    <scope>NUCLEOTIDE SEQUENCE [LARGE SCALE GENOMIC DNA]</scope>
    <source>
        <strain evidence="2 3">MCA3</strain>
    </source>
</reference>
<dbReference type="Proteomes" id="UP001198983">
    <property type="component" value="Chromosome"/>
</dbReference>
<accession>A0AAX2ZCV2</accession>
<sequence>MNNNKKYICIGLIFSGTSFLISQLHIFYIILPDFIKGFLQGFLISLGLILILFGLYCETYNLVKIKNYKHKMLNKIFGK</sequence>
<organism evidence="2 3">
    <name type="scientific">Terrisporobacter hibernicus</name>
    <dbReference type="NCBI Taxonomy" id="2813371"/>
    <lineage>
        <taxon>Bacteria</taxon>
        <taxon>Bacillati</taxon>
        <taxon>Bacillota</taxon>
        <taxon>Clostridia</taxon>
        <taxon>Peptostreptococcales</taxon>
        <taxon>Peptostreptococcaceae</taxon>
        <taxon>Terrisporobacter</taxon>
    </lineage>
</organism>
<keyword evidence="1" id="KW-0812">Transmembrane</keyword>
<dbReference type="EMBL" id="CP081135">
    <property type="protein sequence ID" value="UEL46661.1"/>
    <property type="molecule type" value="Genomic_DNA"/>
</dbReference>
<proteinExistence type="predicted"/>
<evidence type="ECO:0000313" key="2">
    <source>
        <dbReference type="EMBL" id="UEL46661.1"/>
    </source>
</evidence>
<dbReference type="RefSeq" id="WP_148556161.1">
    <property type="nucleotide sequence ID" value="NZ_CP081135.1"/>
</dbReference>
<evidence type="ECO:0000256" key="1">
    <source>
        <dbReference type="SAM" id="Phobius"/>
    </source>
</evidence>
<gene>
    <name evidence="2" type="ORF">JW646_13560</name>
</gene>
<feature type="transmembrane region" description="Helical" evidence="1">
    <location>
        <begin position="42"/>
        <end position="63"/>
    </location>
</feature>
<keyword evidence="1" id="KW-1133">Transmembrane helix</keyword>
<evidence type="ECO:0000313" key="3">
    <source>
        <dbReference type="Proteomes" id="UP001198983"/>
    </source>
</evidence>
<dbReference type="AlphaFoldDB" id="A0AAX2ZCV2"/>
<dbReference type="KEGG" id="tem:JW646_13560"/>
<keyword evidence="3" id="KW-1185">Reference proteome</keyword>
<protein>
    <submittedName>
        <fullName evidence="2">Uncharacterized protein</fullName>
    </submittedName>
</protein>
<feature type="transmembrane region" description="Helical" evidence="1">
    <location>
        <begin position="7"/>
        <end position="30"/>
    </location>
</feature>
<name>A0AAX2ZCV2_9FIRM</name>
<keyword evidence="1" id="KW-0472">Membrane</keyword>